<reference evidence="6 7" key="1">
    <citation type="submission" date="2019-11" db="EMBL/GenBank/DDBJ databases">
        <authorList>
            <person name="He Y."/>
        </authorList>
    </citation>
    <scope>NUCLEOTIDE SEQUENCE [LARGE SCALE GENOMIC DNA]</scope>
    <source>
        <strain evidence="6 7">SCSIO 58843</strain>
    </source>
</reference>
<dbReference type="KEGG" id="atq:GH723_16540"/>
<evidence type="ECO:0000259" key="5">
    <source>
        <dbReference type="Pfam" id="PF08281"/>
    </source>
</evidence>
<protein>
    <recommendedName>
        <fullName evidence="5">RNA polymerase sigma factor 70 region 4 type 2 domain-containing protein</fullName>
    </recommendedName>
</protein>
<dbReference type="InterPro" id="IPR013249">
    <property type="entry name" value="RNA_pol_sigma70_r4_t2"/>
</dbReference>
<dbReference type="GO" id="GO:0006352">
    <property type="term" value="P:DNA-templated transcription initiation"/>
    <property type="evidence" value="ECO:0007669"/>
    <property type="project" value="InterPro"/>
</dbReference>
<dbReference type="SUPFAM" id="SSF88946">
    <property type="entry name" value="Sigma2 domain of RNA polymerase sigma factors"/>
    <property type="match status" value="1"/>
</dbReference>
<evidence type="ECO:0000256" key="4">
    <source>
        <dbReference type="ARBA" id="ARBA00023163"/>
    </source>
</evidence>
<keyword evidence="4" id="KW-0804">Transcription</keyword>
<keyword evidence="7" id="KW-1185">Reference proteome</keyword>
<dbReference type="InterPro" id="IPR013324">
    <property type="entry name" value="RNA_pol_sigma_r3/r4-like"/>
</dbReference>
<dbReference type="InterPro" id="IPR013325">
    <property type="entry name" value="RNA_pol_sigma_r2"/>
</dbReference>
<sequence>MAEERELGRVRDAYEATHDRLWRAVLAFTGSRDVTDDAVAEAFAQVLRRGAEVRDVEAWVWRAAFVIARGELARRGPVGEVIDRSESMPEPAVDLIRALAALPAADRELLVLVHVGGWTPTELAAITGSPASTIRVRLHRANRRARPLLEEDRP</sequence>
<organism evidence="6 7">
    <name type="scientific">Actinomarinicola tropica</name>
    <dbReference type="NCBI Taxonomy" id="2789776"/>
    <lineage>
        <taxon>Bacteria</taxon>
        <taxon>Bacillati</taxon>
        <taxon>Actinomycetota</taxon>
        <taxon>Acidimicrobiia</taxon>
        <taxon>Acidimicrobiales</taxon>
        <taxon>Iamiaceae</taxon>
        <taxon>Actinomarinicola</taxon>
    </lineage>
</organism>
<gene>
    <name evidence="6" type="ORF">GH723_16540</name>
</gene>
<evidence type="ECO:0000256" key="1">
    <source>
        <dbReference type="ARBA" id="ARBA00010641"/>
    </source>
</evidence>
<dbReference type="EMBL" id="CP045851">
    <property type="protein sequence ID" value="QGG96579.1"/>
    <property type="molecule type" value="Genomic_DNA"/>
</dbReference>
<feature type="domain" description="RNA polymerase sigma factor 70 region 4 type 2" evidence="5">
    <location>
        <begin position="94"/>
        <end position="141"/>
    </location>
</feature>
<dbReference type="SUPFAM" id="SSF88659">
    <property type="entry name" value="Sigma3 and sigma4 domains of RNA polymerase sigma factors"/>
    <property type="match status" value="1"/>
</dbReference>
<dbReference type="Gene3D" id="1.10.1740.10">
    <property type="match status" value="1"/>
</dbReference>
<keyword evidence="2" id="KW-0805">Transcription regulation</keyword>
<keyword evidence="3" id="KW-0731">Sigma factor</keyword>
<evidence type="ECO:0000256" key="3">
    <source>
        <dbReference type="ARBA" id="ARBA00023082"/>
    </source>
</evidence>
<dbReference type="InterPro" id="IPR039425">
    <property type="entry name" value="RNA_pol_sigma-70-like"/>
</dbReference>
<dbReference type="PROSITE" id="PS50007">
    <property type="entry name" value="PIPLC_X_DOMAIN"/>
    <property type="match status" value="1"/>
</dbReference>
<proteinExistence type="inferred from homology"/>
<dbReference type="CDD" id="cd06171">
    <property type="entry name" value="Sigma70_r4"/>
    <property type="match status" value="1"/>
</dbReference>
<dbReference type="AlphaFoldDB" id="A0A5Q2RIG7"/>
<dbReference type="PANTHER" id="PTHR43133:SF46">
    <property type="entry name" value="RNA POLYMERASE SIGMA-70 FACTOR ECF SUBFAMILY"/>
    <property type="match status" value="1"/>
</dbReference>
<dbReference type="Gene3D" id="1.10.10.10">
    <property type="entry name" value="Winged helix-like DNA-binding domain superfamily/Winged helix DNA-binding domain"/>
    <property type="match status" value="1"/>
</dbReference>
<dbReference type="InterPro" id="IPR036388">
    <property type="entry name" value="WH-like_DNA-bd_sf"/>
</dbReference>
<evidence type="ECO:0000313" key="6">
    <source>
        <dbReference type="EMBL" id="QGG96579.1"/>
    </source>
</evidence>
<dbReference type="GO" id="GO:0016987">
    <property type="term" value="F:sigma factor activity"/>
    <property type="evidence" value="ECO:0007669"/>
    <property type="project" value="UniProtKB-KW"/>
</dbReference>
<evidence type="ECO:0000313" key="7">
    <source>
        <dbReference type="Proteomes" id="UP000334019"/>
    </source>
</evidence>
<dbReference type="GO" id="GO:0003677">
    <property type="term" value="F:DNA binding"/>
    <property type="evidence" value="ECO:0007669"/>
    <property type="project" value="InterPro"/>
</dbReference>
<dbReference type="RefSeq" id="WP_153760683.1">
    <property type="nucleotide sequence ID" value="NZ_CP045851.1"/>
</dbReference>
<dbReference type="Proteomes" id="UP000334019">
    <property type="component" value="Chromosome"/>
</dbReference>
<dbReference type="Pfam" id="PF08281">
    <property type="entry name" value="Sigma70_r4_2"/>
    <property type="match status" value="1"/>
</dbReference>
<name>A0A5Q2RIG7_9ACTN</name>
<comment type="similarity">
    <text evidence="1">Belongs to the sigma-70 factor family. ECF subfamily.</text>
</comment>
<dbReference type="PANTHER" id="PTHR43133">
    <property type="entry name" value="RNA POLYMERASE ECF-TYPE SIGMA FACTO"/>
    <property type="match status" value="1"/>
</dbReference>
<accession>A0A5Q2RIG7</accession>
<evidence type="ECO:0000256" key="2">
    <source>
        <dbReference type="ARBA" id="ARBA00023015"/>
    </source>
</evidence>